<dbReference type="SUPFAM" id="SSF46785">
    <property type="entry name" value="Winged helix' DNA-binding domain"/>
    <property type="match status" value="1"/>
</dbReference>
<evidence type="ECO:0000313" key="9">
    <source>
        <dbReference type="Proteomes" id="UP000008837"/>
    </source>
</evidence>
<feature type="domain" description="OB" evidence="6">
    <location>
        <begin position="76"/>
        <end position="146"/>
    </location>
</feature>
<dbReference type="PANTHER" id="PTHR13989">
    <property type="entry name" value="REPLICATION PROTEIN A-RELATED"/>
    <property type="match status" value="1"/>
</dbReference>
<comment type="similarity">
    <text evidence="2">Belongs to the replication factor A protein 2 family.</text>
</comment>
<dbReference type="InterPro" id="IPR036390">
    <property type="entry name" value="WH_DNA-bd_sf"/>
</dbReference>
<dbReference type="KEGG" id="mgl:MGL_2158"/>
<dbReference type="AlphaFoldDB" id="A8Q273"/>
<protein>
    <recommendedName>
        <fullName evidence="10">Replication protein A C-terminal domain-containing protein</fullName>
    </recommendedName>
</protein>
<comment type="caution">
    <text evidence="8">The sequence shown here is derived from an EMBL/GenBank/DDBJ whole genome shotgun (WGS) entry which is preliminary data.</text>
</comment>
<dbReference type="GO" id="GO:0035861">
    <property type="term" value="C:site of double-strand break"/>
    <property type="evidence" value="ECO:0007669"/>
    <property type="project" value="TreeGrafter"/>
</dbReference>
<comment type="subcellular location">
    <subcellularLocation>
        <location evidence="1">Nucleus</location>
    </subcellularLocation>
</comment>
<keyword evidence="9" id="KW-1185">Reference proteome</keyword>
<dbReference type="GO" id="GO:0000724">
    <property type="term" value="P:double-strand break repair via homologous recombination"/>
    <property type="evidence" value="ECO:0007669"/>
    <property type="project" value="TreeGrafter"/>
</dbReference>
<dbReference type="GeneID" id="5855010"/>
<dbReference type="GO" id="GO:0006289">
    <property type="term" value="P:nucleotide-excision repair"/>
    <property type="evidence" value="ECO:0007669"/>
    <property type="project" value="TreeGrafter"/>
</dbReference>
<sequence length="280" mass="30887">MDEYSGNPFGQHYAGYMDDGKSVGGGFLGGSQGGEAGQRRLGTNWLRPVTVRQVLNATQPDSDSPFEFDGAELSQVTLVAWIRQTNRNATNIQYTLDDGTGQLDVRQWIDNALDEGAKADEFAPNQFVRVLGEIKSFNNKRNITAATVNKLEDHNEYLYHQLDVIYTHLQLIKAEGMRSTKTDVSSTHGIDASVYDDSAMQTADSMAADLSSLSPLQRRIYQAIAAEAPDWPEGVDVQQIIKRCSKHADVTQIQDAIDELANDGYIYQASDDTHYLTTAG</sequence>
<evidence type="ECO:0000256" key="4">
    <source>
        <dbReference type="ARBA" id="ARBA00023125"/>
    </source>
</evidence>
<evidence type="ECO:0000313" key="8">
    <source>
        <dbReference type="EMBL" id="EDP43490.1"/>
    </source>
</evidence>
<organism evidence="8 9">
    <name type="scientific">Malassezia globosa (strain ATCC MYA-4612 / CBS 7966)</name>
    <name type="common">Dandruff-associated fungus</name>
    <dbReference type="NCBI Taxonomy" id="425265"/>
    <lineage>
        <taxon>Eukaryota</taxon>
        <taxon>Fungi</taxon>
        <taxon>Dikarya</taxon>
        <taxon>Basidiomycota</taxon>
        <taxon>Ustilaginomycotina</taxon>
        <taxon>Malasseziomycetes</taxon>
        <taxon>Malasseziales</taxon>
        <taxon>Malasseziaceae</taxon>
        <taxon>Malassezia</taxon>
    </lineage>
</organism>
<dbReference type="GO" id="GO:0006260">
    <property type="term" value="P:DNA replication"/>
    <property type="evidence" value="ECO:0007669"/>
    <property type="project" value="UniProtKB-KW"/>
</dbReference>
<dbReference type="Gene3D" id="1.10.10.10">
    <property type="entry name" value="Winged helix-like DNA-binding domain superfamily/Winged helix DNA-binding domain"/>
    <property type="match status" value="1"/>
</dbReference>
<dbReference type="InterPro" id="IPR036388">
    <property type="entry name" value="WH-like_DNA-bd_sf"/>
</dbReference>
<proteinExistence type="inferred from homology"/>
<keyword evidence="3" id="KW-0235">DNA replication</keyword>
<dbReference type="Proteomes" id="UP000008837">
    <property type="component" value="Unassembled WGS sequence"/>
</dbReference>
<gene>
    <name evidence="8" type="ORF">MGL_2158</name>
</gene>
<feature type="domain" description="Replication protein A C-terminal" evidence="7">
    <location>
        <begin position="168"/>
        <end position="272"/>
    </location>
</feature>
<keyword evidence="5" id="KW-0539">Nucleus</keyword>
<dbReference type="CDD" id="cd04478">
    <property type="entry name" value="RPA2_DBD_D"/>
    <property type="match status" value="1"/>
</dbReference>
<dbReference type="Gene3D" id="2.40.50.140">
    <property type="entry name" value="Nucleic acid-binding proteins"/>
    <property type="match status" value="1"/>
</dbReference>
<dbReference type="VEuPathDB" id="FungiDB:MGL_2158"/>
<dbReference type="RefSeq" id="XP_001730704.1">
    <property type="nucleotide sequence ID" value="XM_001730652.1"/>
</dbReference>
<evidence type="ECO:0008006" key="10">
    <source>
        <dbReference type="Google" id="ProtNLM"/>
    </source>
</evidence>
<dbReference type="STRING" id="425265.A8Q273"/>
<reference evidence="8 9" key="1">
    <citation type="journal article" date="2007" name="Proc. Natl. Acad. Sci. U.S.A.">
        <title>Dandruff-associated Malassezia genomes reveal convergent and divergent virulence traits shared with plant and human fungal pathogens.</title>
        <authorList>
            <person name="Xu J."/>
            <person name="Saunders C.W."/>
            <person name="Hu P."/>
            <person name="Grant R.A."/>
            <person name="Boekhout T."/>
            <person name="Kuramae E.E."/>
            <person name="Kronstad J.W."/>
            <person name="Deangelis Y.M."/>
            <person name="Reeder N.L."/>
            <person name="Johnstone K.R."/>
            <person name="Leland M."/>
            <person name="Fieno A.M."/>
            <person name="Begley W.M."/>
            <person name="Sun Y."/>
            <person name="Lacey M.P."/>
            <person name="Chaudhary T."/>
            <person name="Keough T."/>
            <person name="Chu L."/>
            <person name="Sears R."/>
            <person name="Yuan B."/>
            <person name="Dawson T.L.Jr."/>
        </authorList>
    </citation>
    <scope>NUCLEOTIDE SEQUENCE [LARGE SCALE GENOMIC DNA]</scope>
    <source>
        <strain evidence="9">ATCC MYA-4612 / CBS 7966</strain>
    </source>
</reference>
<dbReference type="OrthoDB" id="25571at2759"/>
<dbReference type="OMA" id="TFHFIDC"/>
<evidence type="ECO:0000256" key="1">
    <source>
        <dbReference type="ARBA" id="ARBA00004123"/>
    </source>
</evidence>
<keyword evidence="4" id="KW-0238">DNA-binding</keyword>
<dbReference type="SUPFAM" id="SSF50249">
    <property type="entry name" value="Nucleic acid-binding proteins"/>
    <property type="match status" value="1"/>
</dbReference>
<dbReference type="Pfam" id="PF01336">
    <property type="entry name" value="tRNA_anti-codon"/>
    <property type="match status" value="1"/>
</dbReference>
<dbReference type="InterPro" id="IPR040260">
    <property type="entry name" value="RFA2-like"/>
</dbReference>
<dbReference type="Pfam" id="PF08784">
    <property type="entry name" value="RPA_C"/>
    <property type="match status" value="1"/>
</dbReference>
<dbReference type="InterPro" id="IPR014646">
    <property type="entry name" value="Rfa2/RPA32"/>
</dbReference>
<dbReference type="InterPro" id="IPR014892">
    <property type="entry name" value="RPA_C"/>
</dbReference>
<evidence type="ECO:0000256" key="5">
    <source>
        <dbReference type="ARBA" id="ARBA00023242"/>
    </source>
</evidence>
<dbReference type="InParanoid" id="A8Q273"/>
<dbReference type="EMBL" id="AAYY01000007">
    <property type="protein sequence ID" value="EDP43490.1"/>
    <property type="molecule type" value="Genomic_DNA"/>
</dbReference>
<dbReference type="PANTHER" id="PTHR13989:SF16">
    <property type="entry name" value="REPLICATION PROTEIN A2"/>
    <property type="match status" value="1"/>
</dbReference>
<dbReference type="FunCoup" id="A8Q273">
    <property type="interactions" value="415"/>
</dbReference>
<evidence type="ECO:0000256" key="2">
    <source>
        <dbReference type="ARBA" id="ARBA00007815"/>
    </source>
</evidence>
<dbReference type="InterPro" id="IPR004365">
    <property type="entry name" value="NA-bd_OB_tRNA"/>
</dbReference>
<dbReference type="InterPro" id="IPR012340">
    <property type="entry name" value="NA-bd_OB-fold"/>
</dbReference>
<name>A8Q273_MALGO</name>
<dbReference type="GO" id="GO:0000781">
    <property type="term" value="C:chromosome, telomeric region"/>
    <property type="evidence" value="ECO:0007669"/>
    <property type="project" value="TreeGrafter"/>
</dbReference>
<evidence type="ECO:0000259" key="6">
    <source>
        <dbReference type="Pfam" id="PF01336"/>
    </source>
</evidence>
<evidence type="ECO:0000259" key="7">
    <source>
        <dbReference type="Pfam" id="PF08784"/>
    </source>
</evidence>
<accession>A8Q273</accession>
<evidence type="ECO:0000256" key="3">
    <source>
        <dbReference type="ARBA" id="ARBA00022705"/>
    </source>
</evidence>
<dbReference type="GO" id="GO:0003697">
    <property type="term" value="F:single-stranded DNA binding"/>
    <property type="evidence" value="ECO:0007669"/>
    <property type="project" value="TreeGrafter"/>
</dbReference>
<dbReference type="GO" id="GO:0005662">
    <property type="term" value="C:DNA replication factor A complex"/>
    <property type="evidence" value="ECO:0007669"/>
    <property type="project" value="TreeGrafter"/>
</dbReference>
<dbReference type="PIRSF" id="PIRSF036949">
    <property type="entry name" value="RPA32"/>
    <property type="match status" value="1"/>
</dbReference>